<accession>A0A9X6Z4V4</accession>
<name>A0A9X6Z4V4_BACTU</name>
<dbReference type="EMBL" id="NTUS01000026">
    <property type="protein sequence ID" value="PFB07945.1"/>
    <property type="molecule type" value="Genomic_DNA"/>
</dbReference>
<dbReference type="AlphaFoldDB" id="A0A9X6Z4V4"/>
<organism evidence="1 2">
    <name type="scientific">Bacillus thuringiensis</name>
    <dbReference type="NCBI Taxonomy" id="1428"/>
    <lineage>
        <taxon>Bacteria</taxon>
        <taxon>Bacillati</taxon>
        <taxon>Bacillota</taxon>
        <taxon>Bacilli</taxon>
        <taxon>Bacillales</taxon>
        <taxon>Bacillaceae</taxon>
        <taxon>Bacillus</taxon>
        <taxon>Bacillus cereus group</taxon>
    </lineage>
</organism>
<proteinExistence type="predicted"/>
<protein>
    <submittedName>
        <fullName evidence="1">Uncharacterized protein</fullName>
    </submittedName>
</protein>
<sequence>MRGAIQVINLCNATESGELKLGALNFHIYKDNNEFSFSYKMINGGFVGGSIDLDYEEDILPIINDEKQFQYGKIIHISNNKKDGTISFIKDDVYIQIPFTVTHLSLDLMDEDEDGYEYFDFKKYMKMV</sequence>
<gene>
    <name evidence="1" type="ORF">CN398_09435</name>
</gene>
<evidence type="ECO:0000313" key="2">
    <source>
        <dbReference type="Proteomes" id="UP000220397"/>
    </source>
</evidence>
<reference evidence="1 2" key="1">
    <citation type="submission" date="2017-09" db="EMBL/GenBank/DDBJ databases">
        <title>Large-scale bioinformatics analysis of Bacillus genomes uncovers conserved roles of natural products in bacterial physiology.</title>
        <authorList>
            <consortium name="Agbiome Team Llc"/>
            <person name="Bleich R.M."/>
            <person name="Kirk G.J."/>
            <person name="Santa Maria K.C."/>
            <person name="Allen S.E."/>
            <person name="Farag S."/>
            <person name="Shank E.A."/>
            <person name="Bowers A."/>
        </authorList>
    </citation>
    <scope>NUCLEOTIDE SEQUENCE [LARGE SCALE GENOMIC DNA]</scope>
    <source>
        <strain evidence="1 2">AFS015413</strain>
    </source>
</reference>
<dbReference type="Proteomes" id="UP000220397">
    <property type="component" value="Unassembled WGS sequence"/>
</dbReference>
<evidence type="ECO:0000313" key="1">
    <source>
        <dbReference type="EMBL" id="PFB07945.1"/>
    </source>
</evidence>
<comment type="caution">
    <text evidence="1">The sequence shown here is derived from an EMBL/GenBank/DDBJ whole genome shotgun (WGS) entry which is preliminary data.</text>
</comment>